<evidence type="ECO:0000256" key="8">
    <source>
        <dbReference type="ARBA" id="ARBA00022840"/>
    </source>
</evidence>
<keyword evidence="6" id="KW-0479">Metal-binding</keyword>
<evidence type="ECO:0000313" key="11">
    <source>
        <dbReference type="EMBL" id="PTQ89122.1"/>
    </source>
</evidence>
<keyword evidence="5" id="KW-0819">tRNA processing</keyword>
<protein>
    <recommendedName>
        <fullName evidence="3">tRNA threonylcarbamoyladenosine biosynthesis protein TsaE</fullName>
    </recommendedName>
    <alternativeName>
        <fullName evidence="10">t(6)A37 threonylcarbamoyladenosine biosynthesis protein TsaE</fullName>
    </alternativeName>
</protein>
<accession>A0A2T5IYN5</accession>
<gene>
    <name evidence="11" type="ORF">C8N29_1081</name>
</gene>
<comment type="similarity">
    <text evidence="2">Belongs to the TsaE family.</text>
</comment>
<comment type="caution">
    <text evidence="11">The sequence shown here is derived from an EMBL/GenBank/DDBJ whole genome shotgun (WGS) entry which is preliminary data.</text>
</comment>
<dbReference type="GO" id="GO:0046872">
    <property type="term" value="F:metal ion binding"/>
    <property type="evidence" value="ECO:0007669"/>
    <property type="project" value="UniProtKB-KW"/>
</dbReference>
<keyword evidence="7" id="KW-0547">Nucleotide-binding</keyword>
<dbReference type="InterPro" id="IPR027417">
    <property type="entry name" value="P-loop_NTPase"/>
</dbReference>
<evidence type="ECO:0000256" key="10">
    <source>
        <dbReference type="ARBA" id="ARBA00032441"/>
    </source>
</evidence>
<dbReference type="EMBL" id="QAON01000008">
    <property type="protein sequence ID" value="PTQ89122.1"/>
    <property type="molecule type" value="Genomic_DNA"/>
</dbReference>
<dbReference type="GO" id="GO:0002949">
    <property type="term" value="P:tRNA threonylcarbamoyladenosine modification"/>
    <property type="evidence" value="ECO:0007669"/>
    <property type="project" value="InterPro"/>
</dbReference>
<dbReference type="PANTHER" id="PTHR33540:SF2">
    <property type="entry name" value="TRNA THREONYLCARBAMOYLADENOSINE BIOSYNTHESIS PROTEIN TSAE"/>
    <property type="match status" value="1"/>
</dbReference>
<dbReference type="Proteomes" id="UP000244223">
    <property type="component" value="Unassembled WGS sequence"/>
</dbReference>
<evidence type="ECO:0000256" key="4">
    <source>
        <dbReference type="ARBA" id="ARBA00022490"/>
    </source>
</evidence>
<comment type="subcellular location">
    <subcellularLocation>
        <location evidence="1">Cytoplasm</location>
    </subcellularLocation>
</comment>
<dbReference type="GO" id="GO:0005524">
    <property type="term" value="F:ATP binding"/>
    <property type="evidence" value="ECO:0007669"/>
    <property type="project" value="UniProtKB-KW"/>
</dbReference>
<dbReference type="PANTHER" id="PTHR33540">
    <property type="entry name" value="TRNA THREONYLCARBAMOYLADENOSINE BIOSYNTHESIS PROTEIN TSAE"/>
    <property type="match status" value="1"/>
</dbReference>
<evidence type="ECO:0000256" key="7">
    <source>
        <dbReference type="ARBA" id="ARBA00022741"/>
    </source>
</evidence>
<keyword evidence="12" id="KW-1185">Reference proteome</keyword>
<keyword evidence="9" id="KW-0460">Magnesium</keyword>
<dbReference type="InterPro" id="IPR003442">
    <property type="entry name" value="T6A_TsaE"/>
</dbReference>
<dbReference type="AlphaFoldDB" id="A0A2T5IYN5"/>
<evidence type="ECO:0000313" key="12">
    <source>
        <dbReference type="Proteomes" id="UP000244223"/>
    </source>
</evidence>
<proteinExistence type="inferred from homology"/>
<evidence type="ECO:0000256" key="5">
    <source>
        <dbReference type="ARBA" id="ARBA00022694"/>
    </source>
</evidence>
<evidence type="ECO:0000256" key="3">
    <source>
        <dbReference type="ARBA" id="ARBA00019010"/>
    </source>
</evidence>
<dbReference type="Gene3D" id="3.40.50.300">
    <property type="entry name" value="P-loop containing nucleotide triphosphate hydrolases"/>
    <property type="match status" value="1"/>
</dbReference>
<evidence type="ECO:0000256" key="2">
    <source>
        <dbReference type="ARBA" id="ARBA00007599"/>
    </source>
</evidence>
<sequence length="155" mass="17612">MIENCWNILVATEQEQLKLGAALAKFVLPRLVIYLTGDLGAGKTTLSRGILTGFGYQGKVKSPTYTLVEPYEFETFIIYHFDLYRLVDPEELELLGIRDYFHDTSIVLIEWPTKGQPLLPEPDIRIDIKMLTQGRQLCLTAHSLKGQQILQQLCA</sequence>
<evidence type="ECO:0000256" key="9">
    <source>
        <dbReference type="ARBA" id="ARBA00022842"/>
    </source>
</evidence>
<name>A0A2T5IYN5_9GAMM</name>
<dbReference type="NCBIfam" id="TIGR00150">
    <property type="entry name" value="T6A_YjeE"/>
    <property type="match status" value="1"/>
</dbReference>
<dbReference type="SUPFAM" id="SSF52540">
    <property type="entry name" value="P-loop containing nucleoside triphosphate hydrolases"/>
    <property type="match status" value="1"/>
</dbReference>
<dbReference type="Pfam" id="PF02367">
    <property type="entry name" value="TsaE"/>
    <property type="match status" value="1"/>
</dbReference>
<organism evidence="11 12">
    <name type="scientific">Agitococcus lubricus</name>
    <dbReference type="NCBI Taxonomy" id="1077255"/>
    <lineage>
        <taxon>Bacteria</taxon>
        <taxon>Pseudomonadati</taxon>
        <taxon>Pseudomonadota</taxon>
        <taxon>Gammaproteobacteria</taxon>
        <taxon>Moraxellales</taxon>
        <taxon>Moraxellaceae</taxon>
        <taxon>Agitococcus</taxon>
    </lineage>
</organism>
<dbReference type="FunFam" id="3.40.50.300:FF:000406">
    <property type="entry name" value="tRNA (N6-adenosine(37)-N6)-threonylcarbamoyltransferase complex ATPase TsaE"/>
    <property type="match status" value="1"/>
</dbReference>
<evidence type="ECO:0000256" key="6">
    <source>
        <dbReference type="ARBA" id="ARBA00022723"/>
    </source>
</evidence>
<evidence type="ECO:0000256" key="1">
    <source>
        <dbReference type="ARBA" id="ARBA00004496"/>
    </source>
</evidence>
<keyword evidence="4" id="KW-0963">Cytoplasm</keyword>
<keyword evidence="8" id="KW-0067">ATP-binding</keyword>
<reference evidence="11 12" key="1">
    <citation type="submission" date="2018-04" db="EMBL/GenBank/DDBJ databases">
        <title>Genomic Encyclopedia of Archaeal and Bacterial Type Strains, Phase II (KMG-II): from individual species to whole genera.</title>
        <authorList>
            <person name="Goeker M."/>
        </authorList>
    </citation>
    <scope>NUCLEOTIDE SEQUENCE [LARGE SCALE GENOMIC DNA]</scope>
    <source>
        <strain evidence="11 12">DSM 5822</strain>
    </source>
</reference>
<dbReference type="GO" id="GO:0005737">
    <property type="term" value="C:cytoplasm"/>
    <property type="evidence" value="ECO:0007669"/>
    <property type="project" value="UniProtKB-SubCell"/>
</dbReference>